<protein>
    <submittedName>
        <fullName evidence="2">Uncharacterized protein</fullName>
    </submittedName>
</protein>
<dbReference type="EMBL" id="FODY01000030">
    <property type="protein sequence ID" value="SEP43412.1"/>
    <property type="molecule type" value="Genomic_DNA"/>
</dbReference>
<proteinExistence type="predicted"/>
<organism evidence="2 3">
    <name type="scientific">Propionispora vibrioides</name>
    <dbReference type="NCBI Taxonomy" id="112903"/>
    <lineage>
        <taxon>Bacteria</taxon>
        <taxon>Bacillati</taxon>
        <taxon>Bacillota</taxon>
        <taxon>Negativicutes</taxon>
        <taxon>Selenomonadales</taxon>
        <taxon>Sporomusaceae</taxon>
        <taxon>Propionispora</taxon>
    </lineage>
</organism>
<feature type="transmembrane region" description="Helical" evidence="1">
    <location>
        <begin position="20"/>
        <end position="41"/>
    </location>
</feature>
<keyword evidence="1" id="KW-0812">Transmembrane</keyword>
<reference evidence="2 3" key="1">
    <citation type="submission" date="2016-10" db="EMBL/GenBank/DDBJ databases">
        <authorList>
            <person name="de Groot N.N."/>
        </authorList>
    </citation>
    <scope>NUCLEOTIDE SEQUENCE [LARGE SCALE GENOMIC DNA]</scope>
    <source>
        <strain evidence="2 3">DSM 13305</strain>
    </source>
</reference>
<keyword evidence="1" id="KW-0472">Membrane</keyword>
<evidence type="ECO:0000256" key="1">
    <source>
        <dbReference type="SAM" id="Phobius"/>
    </source>
</evidence>
<dbReference type="STRING" id="112903.SAMN04490178_13013"/>
<sequence length="58" mass="6897">MGYRRKNWIDDTSFEFPRTGFWIIHVAGSLLLFLMGMRFAARRAPLPVILFRLLKTLR</sequence>
<keyword evidence="3" id="KW-1185">Reference proteome</keyword>
<accession>A0A1H8XUI9</accession>
<evidence type="ECO:0000313" key="3">
    <source>
        <dbReference type="Proteomes" id="UP000198847"/>
    </source>
</evidence>
<name>A0A1H8XUI9_9FIRM</name>
<gene>
    <name evidence="2" type="ORF">SAMN04490178_13013</name>
</gene>
<evidence type="ECO:0000313" key="2">
    <source>
        <dbReference type="EMBL" id="SEP43412.1"/>
    </source>
</evidence>
<dbReference type="RefSeq" id="WP_177173669.1">
    <property type="nucleotide sequence ID" value="NZ_FODY01000030.1"/>
</dbReference>
<dbReference type="Proteomes" id="UP000198847">
    <property type="component" value="Unassembled WGS sequence"/>
</dbReference>
<keyword evidence="1" id="KW-1133">Transmembrane helix</keyword>
<dbReference type="AlphaFoldDB" id="A0A1H8XUI9"/>